<evidence type="ECO:0000256" key="8">
    <source>
        <dbReference type="ARBA" id="ARBA00022777"/>
    </source>
</evidence>
<evidence type="ECO:0000256" key="10">
    <source>
        <dbReference type="ARBA" id="ARBA00023012"/>
    </source>
</evidence>
<keyword evidence="6" id="KW-0808">Transferase</keyword>
<keyword evidence="10" id="KW-0902">Two-component regulatory system</keyword>
<dbReference type="PANTHER" id="PTHR43547">
    <property type="entry name" value="TWO-COMPONENT HISTIDINE KINASE"/>
    <property type="match status" value="1"/>
</dbReference>
<evidence type="ECO:0000256" key="3">
    <source>
        <dbReference type="ARBA" id="ARBA00012438"/>
    </source>
</evidence>
<dbReference type="PRINTS" id="PR00344">
    <property type="entry name" value="BCTRLSENSOR"/>
</dbReference>
<keyword evidence="15" id="KW-1185">Reference proteome</keyword>
<keyword evidence="4" id="KW-1003">Cell membrane</keyword>
<evidence type="ECO:0000259" key="13">
    <source>
        <dbReference type="PROSITE" id="PS50109"/>
    </source>
</evidence>
<dbReference type="SMART" id="SM00388">
    <property type="entry name" value="HisKA"/>
    <property type="match status" value="1"/>
</dbReference>
<feature type="transmembrane region" description="Helical" evidence="12">
    <location>
        <begin position="92"/>
        <end position="114"/>
    </location>
</feature>
<keyword evidence="9 12" id="KW-1133">Transmembrane helix</keyword>
<dbReference type="InterPro" id="IPR003594">
    <property type="entry name" value="HATPase_dom"/>
</dbReference>
<evidence type="ECO:0000256" key="1">
    <source>
        <dbReference type="ARBA" id="ARBA00000085"/>
    </source>
</evidence>
<dbReference type="PANTHER" id="PTHR43547:SF2">
    <property type="entry name" value="HYBRID SIGNAL TRANSDUCTION HISTIDINE KINASE C"/>
    <property type="match status" value="1"/>
</dbReference>
<feature type="transmembrane region" description="Helical" evidence="12">
    <location>
        <begin position="193"/>
        <end position="219"/>
    </location>
</feature>
<dbReference type="InterPro" id="IPR003661">
    <property type="entry name" value="HisK_dim/P_dom"/>
</dbReference>
<feature type="transmembrane region" description="Helical" evidence="12">
    <location>
        <begin position="264"/>
        <end position="286"/>
    </location>
</feature>
<feature type="transmembrane region" description="Helical" evidence="12">
    <location>
        <begin position="20"/>
        <end position="38"/>
    </location>
</feature>
<dbReference type="AlphaFoldDB" id="A0A7S8MYU2"/>
<dbReference type="GO" id="GO:0005886">
    <property type="term" value="C:plasma membrane"/>
    <property type="evidence" value="ECO:0007669"/>
    <property type="project" value="UniProtKB-SubCell"/>
</dbReference>
<comment type="subcellular location">
    <subcellularLocation>
        <location evidence="2">Cell membrane</location>
        <topology evidence="2">Multi-pass membrane protein</topology>
    </subcellularLocation>
</comment>
<dbReference type="KEGG" id="msf:IT882_01570"/>
<dbReference type="PROSITE" id="PS50109">
    <property type="entry name" value="HIS_KIN"/>
    <property type="match status" value="1"/>
</dbReference>
<name>A0A7S8MYU2_9MICO</name>
<dbReference type="FunFam" id="3.30.565.10:FF:000006">
    <property type="entry name" value="Sensor histidine kinase WalK"/>
    <property type="match status" value="1"/>
</dbReference>
<feature type="transmembrane region" description="Helical" evidence="12">
    <location>
        <begin position="126"/>
        <end position="146"/>
    </location>
</feature>
<keyword evidence="11 12" id="KW-0472">Membrane</keyword>
<dbReference type="Proteomes" id="UP000594480">
    <property type="component" value="Chromosome"/>
</dbReference>
<gene>
    <name evidence="14" type="ORF">IT882_01570</name>
</gene>
<evidence type="ECO:0000313" key="14">
    <source>
        <dbReference type="EMBL" id="QPE04860.1"/>
    </source>
</evidence>
<dbReference type="InterPro" id="IPR004358">
    <property type="entry name" value="Sig_transdc_His_kin-like_C"/>
</dbReference>
<dbReference type="EMBL" id="CP064760">
    <property type="protein sequence ID" value="QPE04860.1"/>
    <property type="molecule type" value="Genomic_DNA"/>
</dbReference>
<keyword evidence="7 12" id="KW-0812">Transmembrane</keyword>
<evidence type="ECO:0000256" key="12">
    <source>
        <dbReference type="SAM" id="Phobius"/>
    </source>
</evidence>
<dbReference type="Gene3D" id="1.10.287.130">
    <property type="match status" value="1"/>
</dbReference>
<dbReference type="RefSeq" id="WP_195692887.1">
    <property type="nucleotide sequence ID" value="NZ_CP064760.1"/>
</dbReference>
<dbReference type="Pfam" id="PF05231">
    <property type="entry name" value="MASE1"/>
    <property type="match status" value="1"/>
</dbReference>
<evidence type="ECO:0000256" key="6">
    <source>
        <dbReference type="ARBA" id="ARBA00022679"/>
    </source>
</evidence>
<feature type="transmembrane region" description="Helical" evidence="12">
    <location>
        <begin position="158"/>
        <end position="181"/>
    </location>
</feature>
<dbReference type="SUPFAM" id="SSF55874">
    <property type="entry name" value="ATPase domain of HSP90 chaperone/DNA topoisomerase II/histidine kinase"/>
    <property type="match status" value="1"/>
</dbReference>
<evidence type="ECO:0000256" key="5">
    <source>
        <dbReference type="ARBA" id="ARBA00022553"/>
    </source>
</evidence>
<dbReference type="InterPro" id="IPR007895">
    <property type="entry name" value="MASE1"/>
</dbReference>
<comment type="catalytic activity">
    <reaction evidence="1">
        <text>ATP + protein L-histidine = ADP + protein N-phospho-L-histidine.</text>
        <dbReference type="EC" id="2.7.13.3"/>
    </reaction>
</comment>
<reference evidence="14 15" key="1">
    <citation type="submission" date="2020-11" db="EMBL/GenBank/DDBJ databases">
        <title>Amino acid is mineralized and recycled by bacteria in oceanic microbiome.</title>
        <authorList>
            <person name="Zheng L.Y."/>
        </authorList>
    </citation>
    <scope>NUCLEOTIDE SEQUENCE [LARGE SCALE GENOMIC DNA]</scope>
    <source>
        <strain evidence="14 15">A32-1</strain>
    </source>
</reference>
<dbReference type="Pfam" id="PF00512">
    <property type="entry name" value="HisKA"/>
    <property type="match status" value="1"/>
</dbReference>
<feature type="transmembrane region" description="Helical" evidence="12">
    <location>
        <begin position="231"/>
        <end position="252"/>
    </location>
</feature>
<organism evidence="14 15">
    <name type="scientific">Microbacterium schleiferi</name>
    <dbReference type="NCBI Taxonomy" id="69362"/>
    <lineage>
        <taxon>Bacteria</taxon>
        <taxon>Bacillati</taxon>
        <taxon>Actinomycetota</taxon>
        <taxon>Actinomycetes</taxon>
        <taxon>Micrococcales</taxon>
        <taxon>Microbacteriaceae</taxon>
        <taxon>Microbacterium</taxon>
    </lineage>
</organism>
<evidence type="ECO:0000256" key="2">
    <source>
        <dbReference type="ARBA" id="ARBA00004651"/>
    </source>
</evidence>
<feature type="transmembrane region" description="Helical" evidence="12">
    <location>
        <begin position="69"/>
        <end position="86"/>
    </location>
</feature>
<keyword evidence="8" id="KW-0418">Kinase</keyword>
<evidence type="ECO:0000256" key="11">
    <source>
        <dbReference type="ARBA" id="ARBA00023136"/>
    </source>
</evidence>
<sequence length="678" mass="72315">MTRPSVAATVRLAPPVWRAVFVTGLVALGGVLAVVFALEQRGEMSLAWWWPTAAIGAVAAAASPRRWRWLTAIGVGLASGVGSAVAGRPLLVIVLGAIGTAAEAWLVATALSSEQDRPRLTTLRDVGRFAIAAISGAALVGALMGVAREFSGGDFVEVFWTIGSSHLSAMVLIAPLGLIAIPRVASVRWWRSIVLTVAMLAATTAAFFPGTPVAVPILAMPLMAWAAVAEPMYFVAVQLLAVVGTAAGLTVIGGGAYAAASPDLATATALQVFTICLGATTLAISASQNDRRALESKQMAVSHLLHDAFRQSKSGFAILQEDAPGKYTVLEVNASAVVMLRSEFERSDTGRWRLREDALLRPSLSEATYDVSVTVDWEEVAPGNPPATITIDAVNRTGLNRVLLVSVQDLRPLREAEREMEWRLERERQVSRTFQALTQQKVDFVASVTHELRTPITSILGFAEELSDTTDDPSVRAQVDVILRNATRLRGVIDDVLLVSKLSRGPAAADALPVMDAGLALQRSIEDAKHSIQHRKLRVATEIEADLPVHGREIDLTRVFTNILTNAIKFSPDRGTVSVVAYRTDHQVVVTISDEGEGIADEDLTHIFDRFYRSSSSTSRGVPGTGLGLAIVKELLSVMDGKIELARAEPVGTCAQITLPIADVGAPPHPSDSDTPAR</sequence>
<dbReference type="EC" id="2.7.13.3" evidence="3"/>
<dbReference type="Gene3D" id="3.30.565.10">
    <property type="entry name" value="Histidine kinase-like ATPase, C-terminal domain"/>
    <property type="match status" value="1"/>
</dbReference>
<dbReference type="InterPro" id="IPR036890">
    <property type="entry name" value="HATPase_C_sf"/>
</dbReference>
<dbReference type="GO" id="GO:0000155">
    <property type="term" value="F:phosphorelay sensor kinase activity"/>
    <property type="evidence" value="ECO:0007669"/>
    <property type="project" value="InterPro"/>
</dbReference>
<dbReference type="InterPro" id="IPR005467">
    <property type="entry name" value="His_kinase_dom"/>
</dbReference>
<dbReference type="SMART" id="SM00387">
    <property type="entry name" value="HATPase_c"/>
    <property type="match status" value="1"/>
</dbReference>
<dbReference type="CDD" id="cd00075">
    <property type="entry name" value="HATPase"/>
    <property type="match status" value="1"/>
</dbReference>
<evidence type="ECO:0000256" key="4">
    <source>
        <dbReference type="ARBA" id="ARBA00022475"/>
    </source>
</evidence>
<dbReference type="Pfam" id="PF02518">
    <property type="entry name" value="HATPase_c"/>
    <property type="match status" value="1"/>
</dbReference>
<dbReference type="InterPro" id="IPR036097">
    <property type="entry name" value="HisK_dim/P_sf"/>
</dbReference>
<dbReference type="CDD" id="cd00082">
    <property type="entry name" value="HisKA"/>
    <property type="match status" value="1"/>
</dbReference>
<evidence type="ECO:0000313" key="15">
    <source>
        <dbReference type="Proteomes" id="UP000594480"/>
    </source>
</evidence>
<evidence type="ECO:0000256" key="7">
    <source>
        <dbReference type="ARBA" id="ARBA00022692"/>
    </source>
</evidence>
<feature type="domain" description="Histidine kinase" evidence="13">
    <location>
        <begin position="447"/>
        <end position="663"/>
    </location>
</feature>
<keyword evidence="5" id="KW-0597">Phosphoprotein</keyword>
<accession>A0A7S8MYU2</accession>
<proteinExistence type="predicted"/>
<dbReference type="SUPFAM" id="SSF47384">
    <property type="entry name" value="Homodimeric domain of signal transducing histidine kinase"/>
    <property type="match status" value="1"/>
</dbReference>
<protein>
    <recommendedName>
        <fullName evidence="3">histidine kinase</fullName>
        <ecNumber evidence="3">2.7.13.3</ecNumber>
    </recommendedName>
</protein>
<evidence type="ECO:0000256" key="9">
    <source>
        <dbReference type="ARBA" id="ARBA00022989"/>
    </source>
</evidence>